<dbReference type="GO" id="GO:0046872">
    <property type="term" value="F:metal ion binding"/>
    <property type="evidence" value="ECO:0007669"/>
    <property type="project" value="UniProtKB-KW"/>
</dbReference>
<dbReference type="Proteomes" id="UP001302719">
    <property type="component" value="Chromosome"/>
</dbReference>
<gene>
    <name evidence="7" type="ORF">PP769_00070</name>
</gene>
<reference evidence="7 8" key="1">
    <citation type="submission" date="2023-01" db="EMBL/GenBank/DDBJ databases">
        <title>Cultivation and genomic characterization of new, ubiquitous marine nitrite-oxidizing bacteria from the Nitrospirales.</title>
        <authorList>
            <person name="Mueller A.J."/>
            <person name="Daebeler A."/>
            <person name="Herbold C.W."/>
            <person name="Kirkegaard R.H."/>
            <person name="Daims H."/>
        </authorList>
    </citation>
    <scope>NUCLEOTIDE SEQUENCE [LARGE SCALE GENOMIC DNA]</scope>
    <source>
        <strain evidence="7 8">VA</strain>
    </source>
</reference>
<keyword evidence="8" id="KW-1185">Reference proteome</keyword>
<sequence>MVELLGRAIEMGWPVLLMLVGLLLYFQATISDPVKKKRASFQTIVGIFCAFLAFIAISNYVDNFEGNSGLLPVSLVMITIMTFVMGLYFPNISALMKIGGFMFFVAAALSGYGNWLPQVEGGFPPPVVKLDFQSMSAQQLGDEGEKIIFGGIGQSKTQGAIGKGQCPLCHGFQKGFLSERAPNLYGIPDTAPERLKEPNYHMNNPEARTTEQKEAFPGSGTATNAQEYIAESHACPSCFVVTGFGVKGSNDTVSPMPKIHKPPISLTLGELAAVDTWIYTREGKEPPAYDEIVASYEKFIPEADRPAAGGEEEAGGGGGNLLADGSEPYDKLFMKAGCPACHTIPGIEGATGKVGPLLMEGSNAPNRLKDPGYQGKAKSPKEYITESILNPSAYVVKDFPDNQMPKDFGVRLTGGALSKMVDYLAQLKEGQPLPPKE</sequence>
<name>A0AA96GBA7_9BACT</name>
<organism evidence="7 8">
    <name type="scientific">Candidatus Nitrospira allomarina</name>
    <dbReference type="NCBI Taxonomy" id="3020900"/>
    <lineage>
        <taxon>Bacteria</taxon>
        <taxon>Pseudomonadati</taxon>
        <taxon>Nitrospirota</taxon>
        <taxon>Nitrospiria</taxon>
        <taxon>Nitrospirales</taxon>
        <taxon>Nitrospiraceae</taxon>
        <taxon>Nitrospira</taxon>
    </lineage>
</organism>
<dbReference type="EMBL" id="CP116967">
    <property type="protein sequence ID" value="WNM58187.1"/>
    <property type="molecule type" value="Genomic_DNA"/>
</dbReference>
<dbReference type="RefSeq" id="WP_312643653.1">
    <property type="nucleotide sequence ID" value="NZ_CP116967.1"/>
</dbReference>
<feature type="domain" description="Cytochrome c" evidence="6">
    <location>
        <begin position="320"/>
        <end position="428"/>
    </location>
</feature>
<dbReference type="GO" id="GO:0009055">
    <property type="term" value="F:electron transfer activity"/>
    <property type="evidence" value="ECO:0007669"/>
    <property type="project" value="InterPro"/>
</dbReference>
<dbReference type="AlphaFoldDB" id="A0AA96GBA7"/>
<evidence type="ECO:0000313" key="7">
    <source>
        <dbReference type="EMBL" id="WNM58187.1"/>
    </source>
</evidence>
<keyword evidence="3 4" id="KW-0408">Iron</keyword>
<dbReference type="InterPro" id="IPR036909">
    <property type="entry name" value="Cyt_c-like_dom_sf"/>
</dbReference>
<evidence type="ECO:0000256" key="4">
    <source>
        <dbReference type="PROSITE-ProRule" id="PRU00433"/>
    </source>
</evidence>
<feature type="transmembrane region" description="Helical" evidence="5">
    <location>
        <begin position="40"/>
        <end position="57"/>
    </location>
</feature>
<evidence type="ECO:0000259" key="6">
    <source>
        <dbReference type="PROSITE" id="PS51007"/>
    </source>
</evidence>
<dbReference type="SUPFAM" id="SSF46626">
    <property type="entry name" value="Cytochrome c"/>
    <property type="match status" value="1"/>
</dbReference>
<feature type="transmembrane region" description="Helical" evidence="5">
    <location>
        <begin position="69"/>
        <end position="89"/>
    </location>
</feature>
<evidence type="ECO:0000256" key="1">
    <source>
        <dbReference type="ARBA" id="ARBA00022617"/>
    </source>
</evidence>
<evidence type="ECO:0000256" key="2">
    <source>
        <dbReference type="ARBA" id="ARBA00022723"/>
    </source>
</evidence>
<evidence type="ECO:0000256" key="3">
    <source>
        <dbReference type="ARBA" id="ARBA00023004"/>
    </source>
</evidence>
<protein>
    <submittedName>
        <fullName evidence="7">Nitric oxide reductase</fullName>
    </submittedName>
</protein>
<dbReference type="KEGG" id="nall:PP769_00070"/>
<keyword evidence="1 4" id="KW-0349">Heme</keyword>
<evidence type="ECO:0000256" key="5">
    <source>
        <dbReference type="SAM" id="Phobius"/>
    </source>
</evidence>
<keyword evidence="5" id="KW-0472">Membrane</keyword>
<proteinExistence type="predicted"/>
<evidence type="ECO:0000313" key="8">
    <source>
        <dbReference type="Proteomes" id="UP001302719"/>
    </source>
</evidence>
<accession>A0AA96GBA7</accession>
<keyword evidence="2 4" id="KW-0479">Metal-binding</keyword>
<dbReference type="PROSITE" id="PS51007">
    <property type="entry name" value="CYTC"/>
    <property type="match status" value="1"/>
</dbReference>
<feature type="transmembrane region" description="Helical" evidence="5">
    <location>
        <begin position="12"/>
        <end position="28"/>
    </location>
</feature>
<dbReference type="InterPro" id="IPR009056">
    <property type="entry name" value="Cyt_c-like_dom"/>
</dbReference>
<keyword evidence="5" id="KW-0812">Transmembrane</keyword>
<dbReference type="Gene3D" id="1.10.760.10">
    <property type="entry name" value="Cytochrome c-like domain"/>
    <property type="match status" value="1"/>
</dbReference>
<feature type="transmembrane region" description="Helical" evidence="5">
    <location>
        <begin position="98"/>
        <end position="116"/>
    </location>
</feature>
<dbReference type="GO" id="GO:0020037">
    <property type="term" value="F:heme binding"/>
    <property type="evidence" value="ECO:0007669"/>
    <property type="project" value="InterPro"/>
</dbReference>
<keyword evidence="5" id="KW-1133">Transmembrane helix</keyword>